<dbReference type="Gene3D" id="2.60.40.1820">
    <property type="match status" value="1"/>
</dbReference>
<proteinExistence type="predicted"/>
<keyword evidence="1" id="KW-1133">Transmembrane helix</keyword>
<keyword evidence="3" id="KW-1185">Reference proteome</keyword>
<name>A0A2N1J6Z8_9BASI</name>
<keyword evidence="1" id="KW-0472">Membrane</keyword>
<accession>A0A2N1J6Z8</accession>
<dbReference type="OrthoDB" id="20273at2759"/>
<dbReference type="EMBL" id="KZ454996">
    <property type="protein sequence ID" value="PKI82327.1"/>
    <property type="molecule type" value="Genomic_DNA"/>
</dbReference>
<organism evidence="2 3">
    <name type="scientific">Malassezia vespertilionis</name>
    <dbReference type="NCBI Taxonomy" id="2020962"/>
    <lineage>
        <taxon>Eukaryota</taxon>
        <taxon>Fungi</taxon>
        <taxon>Dikarya</taxon>
        <taxon>Basidiomycota</taxon>
        <taxon>Ustilaginomycotina</taxon>
        <taxon>Malasseziomycetes</taxon>
        <taxon>Malasseziales</taxon>
        <taxon>Malasseziaceae</taxon>
        <taxon>Malassezia</taxon>
    </lineage>
</organism>
<keyword evidence="1" id="KW-0812">Transmembrane</keyword>
<dbReference type="STRING" id="2020962.A0A2N1J6Z8"/>
<dbReference type="AlphaFoldDB" id="A0A2N1J6Z8"/>
<reference evidence="2 3" key="1">
    <citation type="submission" date="2017-10" db="EMBL/GenBank/DDBJ databases">
        <title>A novel species of cold-tolerant Malassezia isolated from bats.</title>
        <authorList>
            <person name="Lorch J.M."/>
            <person name="Palmer J.M."/>
            <person name="Vanderwolf K.J."/>
            <person name="Schmidt K.Z."/>
            <person name="Verant M.L."/>
            <person name="Weller T.J."/>
            <person name="Blehert D.S."/>
        </authorList>
    </citation>
    <scope>NUCLEOTIDE SEQUENCE [LARGE SCALE GENOMIC DNA]</scope>
    <source>
        <strain evidence="2 3">NWHC:44797-103</strain>
    </source>
</reference>
<feature type="transmembrane region" description="Helical" evidence="1">
    <location>
        <begin position="146"/>
        <end position="169"/>
    </location>
</feature>
<evidence type="ECO:0000313" key="2">
    <source>
        <dbReference type="EMBL" id="PKI82327.1"/>
    </source>
</evidence>
<evidence type="ECO:0008006" key="4">
    <source>
        <dbReference type="Google" id="ProtNLM"/>
    </source>
</evidence>
<dbReference type="Proteomes" id="UP000232875">
    <property type="component" value="Unassembled WGS sequence"/>
</dbReference>
<evidence type="ECO:0000313" key="3">
    <source>
        <dbReference type="Proteomes" id="UP000232875"/>
    </source>
</evidence>
<protein>
    <recommendedName>
        <fullName evidence="4">Late embryogenesis abundant protein LEA-2 subgroup domain-containing protein</fullName>
    </recommendedName>
</protein>
<sequence length="361" mass="39769">MDAFKAVTHGPRYYAAEEEGFIEPTYSGVDYTHYGNGASYGDPASTPYPTYRHTGRPLPQVPMAPQRESLSDLSHAKEFHDEADMTQPDLEDTYYPAQKETHNEKAAGFAAGPYVPTSFVPRRGIWAVDDRRAFAKQSLILKVLRIVAFIIIIGIIIALSVLILIVMFLRPPNIGLDGLTLPSDLSQVHIEQMQFSVNANIKAVVANPNYISATIKEVTADLFDQRVPGLRIGRCNTTDVEIYSRNMTTISVPCLLEYDVNKDKNFALIKEIASNCGVGKSKKRDLSLLLKLHLKIKFLAFNIPVSVTPSISMACPVSDGQIKKVLGGHSDILGQLGLGKRSAHDTLLRASPLAPRHLKDL</sequence>
<evidence type="ECO:0000256" key="1">
    <source>
        <dbReference type="SAM" id="Phobius"/>
    </source>
</evidence>
<gene>
    <name evidence="2" type="ORF">MVES_003752</name>
</gene>